<dbReference type="Proteomes" id="UP000184386">
    <property type="component" value="Unassembled WGS sequence"/>
</dbReference>
<dbReference type="STRING" id="1121322.SAMN02745136_00078"/>
<dbReference type="InterPro" id="IPR050491">
    <property type="entry name" value="AmpC-like"/>
</dbReference>
<gene>
    <name evidence="4" type="ORF">SAMN02745136_00078</name>
</gene>
<sequence>MSKKIFKRYLSITLILILSFTVYPLRSPIAHADVTPADAVSSSTVSASGSASSDSVKAAAEKEARTLTSLYGADSVSYALIDNGSIVLSSKHIKSSHNSESTSADIYGIGSISKVFTTVAVLQLAEQGKLKLDTPVVTYLPEFTMADERYKDITVRMLINHSSGLMGSTFENTALFQDKDTISHDSFLNNLKSQRLKAAPGAFSVYCNDGFTLAEILVEKLTDISFSQYIRNNISAPLNLAKTSTPTEASAPTLFAGVYSTLFPSALPTETLHAIGAGGIYSSAEDLCRFAQLFMSAGSYQRVLSSLDADATKYPEYSRGFWPANGSALSYGLGWDTVNTSPFDTYGIKALTKGGDTIVYHGSLIVLPDENMAVAVLSSGSTSAYDQLMGQNILLEALKAKGRIDKINSSVAFTLPKKVPLTDDMKQYEGVYGNTSNGMKITMKEDGTLTVKSLLAPTAPAQLFYYTGDGKFYFTDGSYYISFEKAANGNTYLYHSGYGNLPGLGQMKTAGYLGEKLSDNPISSSLQKIWQKRSGKTYFLVSEKYSSETYALSAPFAELLMPEGIKGYWMNTAIIDDNTAKSTLEIPDTSGRDLSDYTFYKEGAVEYLKVNAGVFVSSDYVKPLSTVNKKYSIADNGYAAWYSISKKNASKKVSITVPKNAAYALYNSDNTCLAYSYIKKDKVITLPKEGYLVFLGNAGATFQVKFVK</sequence>
<feature type="domain" description="Beta-lactamase-related" evidence="3">
    <location>
        <begin position="71"/>
        <end position="395"/>
    </location>
</feature>
<accession>A0A1M6JH70</accession>
<organism evidence="4 5">
    <name type="scientific">Anaerocolumna jejuensis DSM 15929</name>
    <dbReference type="NCBI Taxonomy" id="1121322"/>
    <lineage>
        <taxon>Bacteria</taxon>
        <taxon>Bacillati</taxon>
        <taxon>Bacillota</taxon>
        <taxon>Clostridia</taxon>
        <taxon>Lachnospirales</taxon>
        <taxon>Lachnospiraceae</taxon>
        <taxon>Anaerocolumna</taxon>
    </lineage>
</organism>
<comment type="subcellular location">
    <subcellularLocation>
        <location evidence="1">Membrane</location>
    </subcellularLocation>
</comment>
<dbReference type="AlphaFoldDB" id="A0A1M6JH70"/>
<dbReference type="Pfam" id="PF00144">
    <property type="entry name" value="Beta-lactamase"/>
    <property type="match status" value="1"/>
</dbReference>
<evidence type="ECO:0000256" key="1">
    <source>
        <dbReference type="ARBA" id="ARBA00004370"/>
    </source>
</evidence>
<dbReference type="GO" id="GO:0016020">
    <property type="term" value="C:membrane"/>
    <property type="evidence" value="ECO:0007669"/>
    <property type="project" value="UniProtKB-SubCell"/>
</dbReference>
<dbReference type="InterPro" id="IPR012338">
    <property type="entry name" value="Beta-lactam/transpept-like"/>
</dbReference>
<evidence type="ECO:0000313" key="5">
    <source>
        <dbReference type="Proteomes" id="UP000184386"/>
    </source>
</evidence>
<protein>
    <submittedName>
        <fullName evidence="4">CubicO group peptidase, beta-lactamase class C family</fullName>
    </submittedName>
</protein>
<reference evidence="4 5" key="1">
    <citation type="submission" date="2016-11" db="EMBL/GenBank/DDBJ databases">
        <authorList>
            <person name="Jaros S."/>
            <person name="Januszkiewicz K."/>
            <person name="Wedrychowicz H."/>
        </authorList>
    </citation>
    <scope>NUCLEOTIDE SEQUENCE [LARGE SCALE GENOMIC DNA]</scope>
    <source>
        <strain evidence="4 5">DSM 15929</strain>
    </source>
</reference>
<dbReference type="EMBL" id="FRAC01000006">
    <property type="protein sequence ID" value="SHJ45975.1"/>
    <property type="molecule type" value="Genomic_DNA"/>
</dbReference>
<dbReference type="PANTHER" id="PTHR46825:SF11">
    <property type="entry name" value="PENICILLIN-BINDING PROTEIN 4"/>
    <property type="match status" value="1"/>
</dbReference>
<dbReference type="PANTHER" id="PTHR46825">
    <property type="entry name" value="D-ALANYL-D-ALANINE-CARBOXYPEPTIDASE/ENDOPEPTIDASE AMPH"/>
    <property type="match status" value="1"/>
</dbReference>
<dbReference type="RefSeq" id="WP_073271713.1">
    <property type="nucleotide sequence ID" value="NZ_FRAC01000006.1"/>
</dbReference>
<dbReference type="InterPro" id="IPR001466">
    <property type="entry name" value="Beta-lactam-related"/>
</dbReference>
<keyword evidence="2" id="KW-0472">Membrane</keyword>
<evidence type="ECO:0000313" key="4">
    <source>
        <dbReference type="EMBL" id="SHJ45975.1"/>
    </source>
</evidence>
<evidence type="ECO:0000259" key="3">
    <source>
        <dbReference type="Pfam" id="PF00144"/>
    </source>
</evidence>
<keyword evidence="5" id="KW-1185">Reference proteome</keyword>
<proteinExistence type="predicted"/>
<dbReference type="SUPFAM" id="SSF56601">
    <property type="entry name" value="beta-lactamase/transpeptidase-like"/>
    <property type="match status" value="1"/>
</dbReference>
<name>A0A1M6JH70_9FIRM</name>
<evidence type="ECO:0000256" key="2">
    <source>
        <dbReference type="ARBA" id="ARBA00023136"/>
    </source>
</evidence>
<dbReference type="Gene3D" id="3.40.710.10">
    <property type="entry name" value="DD-peptidase/beta-lactamase superfamily"/>
    <property type="match status" value="1"/>
</dbReference>
<dbReference type="OrthoDB" id="9797709at2"/>